<reference evidence="1" key="1">
    <citation type="submission" date="2022-11" db="EMBL/GenBank/DDBJ databases">
        <title>Genome Sequence of Cubamyces cubensis.</title>
        <authorList>
            <person name="Buettner E."/>
        </authorList>
    </citation>
    <scope>NUCLEOTIDE SEQUENCE</scope>
    <source>
        <strain evidence="1">MPL-01</strain>
    </source>
</reference>
<proteinExistence type="predicted"/>
<dbReference type="Proteomes" id="UP001215151">
    <property type="component" value="Unassembled WGS sequence"/>
</dbReference>
<evidence type="ECO:0000313" key="1">
    <source>
        <dbReference type="EMBL" id="KAJ8454371.1"/>
    </source>
</evidence>
<accession>A0AAD7TEP9</accession>
<comment type="caution">
    <text evidence="1">The sequence shown here is derived from an EMBL/GenBank/DDBJ whole genome shotgun (WGS) entry which is preliminary data.</text>
</comment>
<name>A0AAD7TEP9_9APHY</name>
<keyword evidence="2" id="KW-1185">Reference proteome</keyword>
<sequence>MPTPTQPAPSLGALSPELDTPEIHSKFESALQKIDPTLEIRRLNSVIIELKTLFRKLFLDSGKHDREAKRLGVRSDGLDGVQPLAPQWDVLRKRFHTLIDESQTNAMDASAVLKQYVNIFTEETLQSRDCSIIKAEIDNLVLMIDDRANRARTIEGSFSDLSEDVRTFDDNIQDTLAAIHANAKVVYQELEGTRQDIRALHERLTQVTKEMTEMGIACIACLSTGALSAGAFLLKLSPEAATAAVASILGSIVTTLTILDSHDQRIRSGSSARPGYPLPIPQNLYSTRTLEDLLVRSLGRHLS</sequence>
<dbReference type="EMBL" id="JAPEVG010000983">
    <property type="protein sequence ID" value="KAJ8454371.1"/>
    <property type="molecule type" value="Genomic_DNA"/>
</dbReference>
<organism evidence="1 2">
    <name type="scientific">Trametes cubensis</name>
    <dbReference type="NCBI Taxonomy" id="1111947"/>
    <lineage>
        <taxon>Eukaryota</taxon>
        <taxon>Fungi</taxon>
        <taxon>Dikarya</taxon>
        <taxon>Basidiomycota</taxon>
        <taxon>Agaricomycotina</taxon>
        <taxon>Agaricomycetes</taxon>
        <taxon>Polyporales</taxon>
        <taxon>Polyporaceae</taxon>
        <taxon>Trametes</taxon>
    </lineage>
</organism>
<evidence type="ECO:0000313" key="2">
    <source>
        <dbReference type="Proteomes" id="UP001215151"/>
    </source>
</evidence>
<dbReference type="AlphaFoldDB" id="A0AAD7TEP9"/>
<protein>
    <submittedName>
        <fullName evidence="1">Uncharacterized protein</fullName>
    </submittedName>
</protein>
<gene>
    <name evidence="1" type="ORF">ONZ51_g13060</name>
</gene>
<dbReference type="Gene3D" id="1.20.1170.10">
    <property type="match status" value="1"/>
</dbReference>